<organism evidence="8 9">
    <name type="scientific">Seminavis robusta</name>
    <dbReference type="NCBI Taxonomy" id="568900"/>
    <lineage>
        <taxon>Eukaryota</taxon>
        <taxon>Sar</taxon>
        <taxon>Stramenopiles</taxon>
        <taxon>Ochrophyta</taxon>
        <taxon>Bacillariophyta</taxon>
        <taxon>Bacillariophyceae</taxon>
        <taxon>Bacillariophycidae</taxon>
        <taxon>Naviculales</taxon>
        <taxon>Naviculaceae</taxon>
        <taxon>Seminavis</taxon>
    </lineage>
</organism>
<evidence type="ECO:0000256" key="2">
    <source>
        <dbReference type="ARBA" id="ARBA00022723"/>
    </source>
</evidence>
<feature type="region of interest" description="Disordered" evidence="6">
    <location>
        <begin position="241"/>
        <end position="263"/>
    </location>
</feature>
<dbReference type="Proteomes" id="UP001153069">
    <property type="component" value="Unassembled WGS sequence"/>
</dbReference>
<evidence type="ECO:0000256" key="4">
    <source>
        <dbReference type="ARBA" id="ARBA00023002"/>
    </source>
</evidence>
<reference evidence="8" key="1">
    <citation type="submission" date="2020-06" db="EMBL/GenBank/DDBJ databases">
        <authorList>
            <consortium name="Plant Systems Biology data submission"/>
        </authorList>
    </citation>
    <scope>NUCLEOTIDE SEQUENCE</scope>
    <source>
        <strain evidence="8">D6</strain>
    </source>
</reference>
<dbReference type="GO" id="GO:0004656">
    <property type="term" value="F:procollagen-proline 4-dioxygenase activity"/>
    <property type="evidence" value="ECO:0007669"/>
    <property type="project" value="TreeGrafter"/>
</dbReference>
<protein>
    <submittedName>
        <fullName evidence="8">Probable prolyl 4-hydroxylase</fullName>
    </submittedName>
</protein>
<dbReference type="GO" id="GO:0031418">
    <property type="term" value="F:L-ascorbic acid binding"/>
    <property type="evidence" value="ECO:0007669"/>
    <property type="project" value="InterPro"/>
</dbReference>
<gene>
    <name evidence="8" type="ORF">SEMRO_337_G120670.1</name>
</gene>
<dbReference type="PANTHER" id="PTHR10869:SF236">
    <property type="entry name" value="PROLYL 4-HYDROXYLASE ALPHA SUBUNIT DOMAIN-CONTAINING PROTEIN"/>
    <property type="match status" value="1"/>
</dbReference>
<evidence type="ECO:0000256" key="5">
    <source>
        <dbReference type="ARBA" id="ARBA00023004"/>
    </source>
</evidence>
<keyword evidence="5" id="KW-0408">Iron</keyword>
<dbReference type="GO" id="GO:0005783">
    <property type="term" value="C:endoplasmic reticulum"/>
    <property type="evidence" value="ECO:0007669"/>
    <property type="project" value="TreeGrafter"/>
</dbReference>
<evidence type="ECO:0000256" key="6">
    <source>
        <dbReference type="SAM" id="MobiDB-lite"/>
    </source>
</evidence>
<feature type="domain" description="Fe2OG dioxygenase" evidence="7">
    <location>
        <begin position="114"/>
        <end position="221"/>
    </location>
</feature>
<evidence type="ECO:0000313" key="9">
    <source>
        <dbReference type="Proteomes" id="UP001153069"/>
    </source>
</evidence>
<evidence type="ECO:0000259" key="7">
    <source>
        <dbReference type="PROSITE" id="PS51471"/>
    </source>
</evidence>
<sequence length="263" mass="30013">MEKLELLPGPIDGRGDATPTIAFVLRGFLSHEECQHYIRLAEARGLEPCEYDPKVRQTERLELQSESIGLLLWRRAREFLEDDIVLKKNAIPDDGGWREGIPRNTPEGTWIPTRVNQPIRICRYQPGGFFLPHHDGTCHHHPTDERSLQTIMVYLNDDFRGGPTQFYSSKQRHYCPGDPANRIHSFQPQTGDALIFFSAITHDGGAVTEGQKYILRSEIMYQRKQDDLISRAVEPDHDDTIALVPDVDGGFDYPSDDDEEEAE</sequence>
<evidence type="ECO:0000256" key="1">
    <source>
        <dbReference type="ARBA" id="ARBA00001961"/>
    </source>
</evidence>
<dbReference type="Gene3D" id="2.60.120.620">
    <property type="entry name" value="q2cbj1_9rhob like domain"/>
    <property type="match status" value="1"/>
</dbReference>
<name>A0A9N8DT68_9STRA</name>
<proteinExistence type="predicted"/>
<dbReference type="SMART" id="SM00702">
    <property type="entry name" value="P4Hc"/>
    <property type="match status" value="1"/>
</dbReference>
<dbReference type="InterPro" id="IPR045054">
    <property type="entry name" value="P4HA-like"/>
</dbReference>
<dbReference type="PANTHER" id="PTHR10869">
    <property type="entry name" value="PROLYL 4-HYDROXYLASE ALPHA SUBUNIT"/>
    <property type="match status" value="1"/>
</dbReference>
<dbReference type="GO" id="GO:0005506">
    <property type="term" value="F:iron ion binding"/>
    <property type="evidence" value="ECO:0007669"/>
    <property type="project" value="InterPro"/>
</dbReference>
<dbReference type="AlphaFoldDB" id="A0A9N8DT68"/>
<dbReference type="InterPro" id="IPR044862">
    <property type="entry name" value="Pro_4_hyd_alph_FE2OG_OXY"/>
</dbReference>
<dbReference type="Pfam" id="PF13640">
    <property type="entry name" value="2OG-FeII_Oxy_3"/>
    <property type="match status" value="1"/>
</dbReference>
<feature type="compositionally biased region" description="Acidic residues" evidence="6">
    <location>
        <begin position="254"/>
        <end position="263"/>
    </location>
</feature>
<accession>A0A9N8DT68</accession>
<dbReference type="PROSITE" id="PS51471">
    <property type="entry name" value="FE2OG_OXY"/>
    <property type="match status" value="1"/>
</dbReference>
<comment type="caution">
    <text evidence="8">The sequence shown here is derived from an EMBL/GenBank/DDBJ whole genome shotgun (WGS) entry which is preliminary data.</text>
</comment>
<evidence type="ECO:0000256" key="3">
    <source>
        <dbReference type="ARBA" id="ARBA00022964"/>
    </source>
</evidence>
<dbReference type="InterPro" id="IPR005123">
    <property type="entry name" value="Oxoglu/Fe-dep_dioxygenase_dom"/>
</dbReference>
<comment type="cofactor">
    <cofactor evidence="1">
        <name>L-ascorbate</name>
        <dbReference type="ChEBI" id="CHEBI:38290"/>
    </cofactor>
</comment>
<dbReference type="EMBL" id="CAICTM010000336">
    <property type="protein sequence ID" value="CAB9508206.1"/>
    <property type="molecule type" value="Genomic_DNA"/>
</dbReference>
<evidence type="ECO:0000313" key="8">
    <source>
        <dbReference type="EMBL" id="CAB9508206.1"/>
    </source>
</evidence>
<dbReference type="OrthoDB" id="69177at2759"/>
<keyword evidence="3" id="KW-0223">Dioxygenase</keyword>
<dbReference type="InterPro" id="IPR006620">
    <property type="entry name" value="Pro_4_hyd_alph"/>
</dbReference>
<keyword evidence="9" id="KW-1185">Reference proteome</keyword>
<keyword evidence="2" id="KW-0479">Metal-binding</keyword>
<keyword evidence="4" id="KW-0560">Oxidoreductase</keyword>